<dbReference type="SUPFAM" id="SSF53850">
    <property type="entry name" value="Periplasmic binding protein-like II"/>
    <property type="match status" value="1"/>
</dbReference>
<evidence type="ECO:0000313" key="6">
    <source>
        <dbReference type="Proteomes" id="UP000194153"/>
    </source>
</evidence>
<keyword evidence="6" id="KW-1185">Reference proteome</keyword>
<comment type="subcellular location">
    <subcellularLocation>
        <location evidence="1">Periplasm</location>
    </subcellularLocation>
</comment>
<protein>
    <submittedName>
        <fullName evidence="5">Lipoprotein</fullName>
    </submittedName>
</protein>
<dbReference type="CDD" id="cd01008">
    <property type="entry name" value="PBP2_NrtA_SsuA_CpmA_like"/>
    <property type="match status" value="1"/>
</dbReference>
<reference evidence="5 6" key="1">
    <citation type="submission" date="2017-04" db="EMBL/GenBank/DDBJ databases">
        <authorList>
            <consortium name="Geobacter pelophilus Genome Sequencing"/>
            <person name="Aoyagi T."/>
            <person name="Koike H."/>
            <person name="Hori T."/>
        </authorList>
    </citation>
    <scope>NUCLEOTIDE SEQUENCE [LARGE SCALE GENOMIC DNA]</scope>
    <source>
        <strain evidence="5 6">Drf2</strain>
    </source>
</reference>
<comment type="caution">
    <text evidence="5">The sequence shown here is derived from an EMBL/GenBank/DDBJ whole genome shotgun (WGS) entry which is preliminary data.</text>
</comment>
<comment type="similarity">
    <text evidence="2">Belongs to the bacterial solute-binding protein SsuA/TauA family.</text>
</comment>
<evidence type="ECO:0000256" key="3">
    <source>
        <dbReference type="ARBA" id="ARBA00022729"/>
    </source>
</evidence>
<evidence type="ECO:0000313" key="5">
    <source>
        <dbReference type="EMBL" id="GAW68263.1"/>
    </source>
</evidence>
<dbReference type="PANTHER" id="PTHR30024">
    <property type="entry name" value="ALIPHATIC SULFONATES-BINDING PROTEIN-RELATED"/>
    <property type="match status" value="1"/>
</dbReference>
<name>A0ABQ0MMN0_9BACT</name>
<dbReference type="Proteomes" id="UP000194153">
    <property type="component" value="Unassembled WGS sequence"/>
</dbReference>
<dbReference type="Gene3D" id="3.40.190.10">
    <property type="entry name" value="Periplasmic binding protein-like II"/>
    <property type="match status" value="2"/>
</dbReference>
<dbReference type="PANTHER" id="PTHR30024:SF47">
    <property type="entry name" value="TAURINE-BINDING PERIPLASMIC PROTEIN"/>
    <property type="match status" value="1"/>
</dbReference>
<accession>A0ABQ0MMN0</accession>
<organism evidence="5 6">
    <name type="scientific">Geoanaerobacter pelophilus</name>
    <dbReference type="NCBI Taxonomy" id="60036"/>
    <lineage>
        <taxon>Bacteria</taxon>
        <taxon>Pseudomonadati</taxon>
        <taxon>Thermodesulfobacteriota</taxon>
        <taxon>Desulfuromonadia</taxon>
        <taxon>Geobacterales</taxon>
        <taxon>Geobacteraceae</taxon>
        <taxon>Geoanaerobacter</taxon>
    </lineage>
</organism>
<proteinExistence type="inferred from homology"/>
<evidence type="ECO:0000256" key="1">
    <source>
        <dbReference type="ARBA" id="ARBA00004418"/>
    </source>
</evidence>
<evidence type="ECO:0000256" key="2">
    <source>
        <dbReference type="ARBA" id="ARBA00010742"/>
    </source>
</evidence>
<sequence length="356" mass="39092">MLPRFAVILLILLALVLPHPTRCDAKGNAKPETVVFTYQPLASPGGALVAALKHDRVLREELTRLGVSLQMVPVRDGGEAVGYLSSGKAQVATLGDMPFLKAVSSGAPLYAIALIKQNYGAVVGPVGLLPSDLKGKRIANTFGSTGHYVLLKTLSSSGLTESDVTMVPLEVTEMEEALLKGKVDAYAAWAPTPELTLARYPDRFAAIGKHRSLSFIAFSKNLADRRPELPRQMAAALVRCMKWLAKENRALERVAGWNLQDVKSLQPRQASRERRSQAEDLRRELSAIAFTPRMPKGIDAEGGSMAEEFRFLKKVGKIPPTVPWQVCQGAFRLDYVDQVLHNAAKYRIARFDYDQN</sequence>
<gene>
    <name evidence="5" type="ORF">GPEL0_01f4521</name>
</gene>
<dbReference type="InterPro" id="IPR015168">
    <property type="entry name" value="SsuA/THI5"/>
</dbReference>
<keyword evidence="3" id="KW-0732">Signal</keyword>
<dbReference type="Pfam" id="PF09084">
    <property type="entry name" value="NMT1"/>
    <property type="match status" value="1"/>
</dbReference>
<dbReference type="EMBL" id="BDQG01000001">
    <property type="protein sequence ID" value="GAW68263.1"/>
    <property type="molecule type" value="Genomic_DNA"/>
</dbReference>
<keyword evidence="5" id="KW-0449">Lipoprotein</keyword>
<evidence type="ECO:0000259" key="4">
    <source>
        <dbReference type="Pfam" id="PF09084"/>
    </source>
</evidence>
<feature type="domain" description="SsuA/THI5-like" evidence="4">
    <location>
        <begin position="66"/>
        <end position="195"/>
    </location>
</feature>
<reference evidence="6" key="2">
    <citation type="submission" date="2017-05" db="EMBL/GenBank/DDBJ databases">
        <title>Draft genome sequence of Geobacter pelophilus, a iron(III)-reducing bacteria.</title>
        <authorList>
            <person name="Aoyagi T."/>
            <person name="Koike H."/>
            <person name="Morita T."/>
            <person name="Sato Y."/>
            <person name="Habe H."/>
            <person name="Hori T."/>
        </authorList>
    </citation>
    <scope>NUCLEOTIDE SEQUENCE [LARGE SCALE GENOMIC DNA]</scope>
    <source>
        <strain evidence="6">Drf2</strain>
    </source>
</reference>